<evidence type="ECO:0000256" key="1">
    <source>
        <dbReference type="SAM" id="MobiDB-lite"/>
    </source>
</evidence>
<evidence type="ECO:0000313" key="2">
    <source>
        <dbReference type="EMBL" id="MXV18742.1"/>
    </source>
</evidence>
<accession>A0A6I4YBF8</accession>
<proteinExistence type="predicted"/>
<dbReference type="GO" id="GO:0016020">
    <property type="term" value="C:membrane"/>
    <property type="evidence" value="ECO:0007669"/>
    <property type="project" value="InterPro"/>
</dbReference>
<sequence>MPGSLNPVPPGRAGSRARFGLRRARRYHGPFTAARPGAATLRGMAHSRFAARRGLGVLLACALPAFGLVACGQDLTGTSSTSARDALYFNDRASGLPPVYLQEPYSAPIEVAGGAGPYTVRRIEGTLPPGLTLSGTTLSGTPTKTGTYTFTLEVTDSTLSSKQKSYTLNVQELPPLSLSLTLPGGEIRGETRVPLLIGAPRSVRAARVTWTLPEKVTVTRVQPEGGALVFWRQDGTRLTVDLGFKAVPRSGARVALISVKPGAPVTLSSPDLGYEARGGDGKVLAQKLTAAEQKTLDEQKAAEQKASQEKAAQEKSAQEKSAQEKAPEAKPGDAQPGTSTPTDAPKTGADTTPPTEAPNTDPPKTEPNPTPPPSGGTGGGR</sequence>
<reference evidence="2 3" key="1">
    <citation type="submission" date="2019-11" db="EMBL/GenBank/DDBJ databases">
        <title>Genome sequence of Deinococcus xianganensis Y35, AI-2 producing algicidal bacterium, isolated from lake water.</title>
        <authorList>
            <person name="Li Y."/>
        </authorList>
    </citation>
    <scope>NUCLEOTIDE SEQUENCE [LARGE SCALE GENOMIC DNA]</scope>
    <source>
        <strain evidence="2 3">Y35</strain>
    </source>
</reference>
<organism evidence="2 3">
    <name type="scientific">Deinococcus xianganensis</name>
    <dbReference type="NCBI Taxonomy" id="1507289"/>
    <lineage>
        <taxon>Bacteria</taxon>
        <taxon>Thermotogati</taxon>
        <taxon>Deinococcota</taxon>
        <taxon>Deinococci</taxon>
        <taxon>Deinococcales</taxon>
        <taxon>Deinococcaceae</taxon>
        <taxon>Deinococcus</taxon>
    </lineage>
</organism>
<dbReference type="CDD" id="cd00146">
    <property type="entry name" value="PKD"/>
    <property type="match status" value="1"/>
</dbReference>
<dbReference type="GO" id="GO:0005509">
    <property type="term" value="F:calcium ion binding"/>
    <property type="evidence" value="ECO:0007669"/>
    <property type="project" value="InterPro"/>
</dbReference>
<feature type="region of interest" description="Disordered" evidence="1">
    <location>
        <begin position="295"/>
        <end position="381"/>
    </location>
</feature>
<comment type="caution">
    <text evidence="2">The sequence shown here is derived from an EMBL/GenBank/DDBJ whole genome shotgun (WGS) entry which is preliminary data.</text>
</comment>
<dbReference type="AlphaFoldDB" id="A0A6I4YBF8"/>
<feature type="compositionally biased region" description="Pro residues" evidence="1">
    <location>
        <begin position="365"/>
        <end position="374"/>
    </location>
</feature>
<evidence type="ECO:0000313" key="3">
    <source>
        <dbReference type="Proteomes" id="UP000430519"/>
    </source>
</evidence>
<dbReference type="InterPro" id="IPR013783">
    <property type="entry name" value="Ig-like_fold"/>
</dbReference>
<protein>
    <submittedName>
        <fullName evidence="2">Cell ssuface protein containing Ig-like domain protein</fullName>
    </submittedName>
</protein>
<dbReference type="Pfam" id="PF05345">
    <property type="entry name" value="He_PIG"/>
    <property type="match status" value="1"/>
</dbReference>
<gene>
    <name evidence="2" type="ORF">GLX28_03705</name>
</gene>
<feature type="compositionally biased region" description="Basic and acidic residues" evidence="1">
    <location>
        <begin position="295"/>
        <end position="331"/>
    </location>
</feature>
<dbReference type="Proteomes" id="UP000430519">
    <property type="component" value="Unassembled WGS sequence"/>
</dbReference>
<dbReference type="EMBL" id="WVHK01000008">
    <property type="protein sequence ID" value="MXV18742.1"/>
    <property type="molecule type" value="Genomic_DNA"/>
</dbReference>
<dbReference type="SUPFAM" id="SSF49313">
    <property type="entry name" value="Cadherin-like"/>
    <property type="match status" value="1"/>
</dbReference>
<dbReference type="Gene3D" id="2.60.40.10">
    <property type="entry name" value="Immunoglobulins"/>
    <property type="match status" value="1"/>
</dbReference>
<name>A0A6I4YBF8_9DEIO</name>
<dbReference type="InterPro" id="IPR015919">
    <property type="entry name" value="Cadherin-like_sf"/>
</dbReference>
<keyword evidence="3" id="KW-1185">Reference proteome</keyword>